<dbReference type="InterPro" id="IPR004046">
    <property type="entry name" value="GST_C"/>
</dbReference>
<protein>
    <submittedName>
        <fullName evidence="3">Stringent starvation protein A</fullName>
    </submittedName>
</protein>
<dbReference type="SUPFAM" id="SSF47616">
    <property type="entry name" value="GST C-terminal domain-like"/>
    <property type="match status" value="1"/>
</dbReference>
<dbReference type="SUPFAM" id="SSF52833">
    <property type="entry name" value="Thioredoxin-like"/>
    <property type="match status" value="1"/>
</dbReference>
<evidence type="ECO:0000259" key="2">
    <source>
        <dbReference type="PROSITE" id="PS50405"/>
    </source>
</evidence>
<dbReference type="InterPro" id="IPR034342">
    <property type="entry name" value="SspA_C"/>
</dbReference>
<dbReference type="PROSITE" id="PS50404">
    <property type="entry name" value="GST_NTER"/>
    <property type="match status" value="1"/>
</dbReference>
<dbReference type="InterPro" id="IPR004045">
    <property type="entry name" value="Glutathione_S-Trfase_N"/>
</dbReference>
<dbReference type="RefSeq" id="WP_109703023.1">
    <property type="nucleotide sequence ID" value="NZ_CP029822.1"/>
</dbReference>
<dbReference type="SFLD" id="SFLDG00358">
    <property type="entry name" value="Main_(cytGST)"/>
    <property type="match status" value="1"/>
</dbReference>
<dbReference type="InterPro" id="IPR050983">
    <property type="entry name" value="GST_Omega/HSP26"/>
</dbReference>
<dbReference type="Gene3D" id="1.20.1050.10">
    <property type="match status" value="1"/>
</dbReference>
<keyword evidence="4" id="KW-1185">Reference proteome</keyword>
<dbReference type="PANTHER" id="PTHR43968">
    <property type="match status" value="1"/>
</dbReference>
<sequence length="209" mass="23824">MGTSPHFVCYSNPVDHYSHRVRLVLAEKDISITIKDIDSNHYPTSLAEQNPYATLPMLVERELTLYNSIVIMEYLEDRYPYPPLLPAYPSEKASKRLLIYRIQRDWCNLVDLLLDPKAKQTAQNSARKELRESLIGISAVFADKPYFLSNDFSLADCCLLPILWRLPLLGIEIPRAAKGLLVYMDRGFNRPSFKASLSEAELKMAGVNS</sequence>
<dbReference type="Gene3D" id="3.40.30.10">
    <property type="entry name" value="Glutaredoxin"/>
    <property type="match status" value="1"/>
</dbReference>
<organism evidence="3 4">
    <name type="scientific">Entomomonas moraniae</name>
    <dbReference type="NCBI Taxonomy" id="2213226"/>
    <lineage>
        <taxon>Bacteria</taxon>
        <taxon>Pseudomonadati</taxon>
        <taxon>Pseudomonadota</taxon>
        <taxon>Gammaproteobacteria</taxon>
        <taxon>Pseudomonadales</taxon>
        <taxon>Pseudomonadaceae</taxon>
        <taxon>Entomomonas</taxon>
    </lineage>
</organism>
<proteinExistence type="predicted"/>
<dbReference type="KEGG" id="emo:DM558_03205"/>
<name>A0A3Q9JLR0_9GAMM</name>
<evidence type="ECO:0000259" key="1">
    <source>
        <dbReference type="PROSITE" id="PS50404"/>
    </source>
</evidence>
<dbReference type="InterPro" id="IPR010987">
    <property type="entry name" value="Glutathione-S-Trfase_C-like"/>
</dbReference>
<evidence type="ECO:0000313" key="3">
    <source>
        <dbReference type="EMBL" id="AZS49847.1"/>
    </source>
</evidence>
<dbReference type="Pfam" id="PF00043">
    <property type="entry name" value="GST_C"/>
    <property type="match status" value="1"/>
</dbReference>
<dbReference type="EMBL" id="CP029822">
    <property type="protein sequence ID" value="AZS49847.1"/>
    <property type="molecule type" value="Genomic_DNA"/>
</dbReference>
<dbReference type="PROSITE" id="PS50405">
    <property type="entry name" value="GST_CTER"/>
    <property type="match status" value="1"/>
</dbReference>
<dbReference type="AlphaFoldDB" id="A0A3Q9JLR0"/>
<dbReference type="PANTHER" id="PTHR43968:SF6">
    <property type="entry name" value="GLUTATHIONE S-TRANSFERASE OMEGA"/>
    <property type="match status" value="1"/>
</dbReference>
<dbReference type="Proteomes" id="UP000273143">
    <property type="component" value="Chromosome"/>
</dbReference>
<dbReference type="InterPro" id="IPR036249">
    <property type="entry name" value="Thioredoxin-like_sf"/>
</dbReference>
<dbReference type="InterPro" id="IPR040079">
    <property type="entry name" value="Glutathione_S-Trfase"/>
</dbReference>
<dbReference type="CDD" id="cd03186">
    <property type="entry name" value="GST_C_SspA"/>
    <property type="match status" value="1"/>
</dbReference>
<feature type="domain" description="GST C-terminal" evidence="2">
    <location>
        <begin position="88"/>
        <end position="207"/>
    </location>
</feature>
<gene>
    <name evidence="3" type="ORF">DM558_03205</name>
</gene>
<evidence type="ECO:0000313" key="4">
    <source>
        <dbReference type="Proteomes" id="UP000273143"/>
    </source>
</evidence>
<feature type="domain" description="GST N-terminal" evidence="1">
    <location>
        <begin position="5"/>
        <end position="83"/>
    </location>
</feature>
<dbReference type="SFLD" id="SFLDS00019">
    <property type="entry name" value="Glutathione_Transferase_(cytos"/>
    <property type="match status" value="1"/>
</dbReference>
<dbReference type="GO" id="GO:0005737">
    <property type="term" value="C:cytoplasm"/>
    <property type="evidence" value="ECO:0007669"/>
    <property type="project" value="TreeGrafter"/>
</dbReference>
<accession>A0A3Q9JLR0</accession>
<dbReference type="InterPro" id="IPR036282">
    <property type="entry name" value="Glutathione-S-Trfase_C_sf"/>
</dbReference>
<reference evidence="4" key="1">
    <citation type="submission" date="2018-06" db="EMBL/GenBank/DDBJ databases">
        <title>Complete genome of Pseudomonas insecticola strain QZS01.</title>
        <authorList>
            <person name="Wang J."/>
            <person name="Su Q."/>
        </authorList>
    </citation>
    <scope>NUCLEOTIDE SEQUENCE [LARGE SCALE GENOMIC DNA]</scope>
    <source>
        <strain evidence="4">QZS01</strain>
    </source>
</reference>
<dbReference type="Pfam" id="PF13417">
    <property type="entry name" value="GST_N_3"/>
    <property type="match status" value="1"/>
</dbReference>